<dbReference type="InterPro" id="IPR003594">
    <property type="entry name" value="HATPase_dom"/>
</dbReference>
<dbReference type="STRING" id="1235795.C812_02940"/>
<feature type="domain" description="Histidine kinase" evidence="12">
    <location>
        <begin position="436"/>
        <end position="655"/>
    </location>
</feature>
<evidence type="ECO:0000313" key="15">
    <source>
        <dbReference type="Proteomes" id="UP000019598"/>
    </source>
</evidence>
<dbReference type="SMART" id="SM00387">
    <property type="entry name" value="HATPase_c"/>
    <property type="match status" value="2"/>
</dbReference>
<protein>
    <recommendedName>
        <fullName evidence="3">histidine kinase</fullName>
        <ecNumber evidence="3">2.7.13.3</ecNumber>
    </recommendedName>
</protein>
<dbReference type="GO" id="GO:0005886">
    <property type="term" value="C:plasma membrane"/>
    <property type="evidence" value="ECO:0007669"/>
    <property type="project" value="UniProtKB-SubCell"/>
</dbReference>
<dbReference type="SMART" id="SM00388">
    <property type="entry name" value="HisKA"/>
    <property type="match status" value="1"/>
</dbReference>
<dbReference type="SUPFAM" id="SSF49785">
    <property type="entry name" value="Galactose-binding domain-like"/>
    <property type="match status" value="1"/>
</dbReference>
<dbReference type="Gene3D" id="1.10.287.130">
    <property type="match status" value="1"/>
</dbReference>
<dbReference type="Pfam" id="PF06580">
    <property type="entry name" value="His_kinase"/>
    <property type="match status" value="1"/>
</dbReference>
<dbReference type="Gene3D" id="3.30.565.10">
    <property type="entry name" value="Histidine kinase-like ATPase, C-terminal domain"/>
    <property type="match status" value="2"/>
</dbReference>
<dbReference type="InterPro" id="IPR036097">
    <property type="entry name" value="HisK_dim/P_sf"/>
</dbReference>
<dbReference type="InterPro" id="IPR005467">
    <property type="entry name" value="His_kinase_dom"/>
</dbReference>
<feature type="domain" description="Response regulatory" evidence="13">
    <location>
        <begin position="694"/>
        <end position="811"/>
    </location>
</feature>
<feature type="transmembrane region" description="Helical" evidence="11">
    <location>
        <begin position="324"/>
        <end position="343"/>
    </location>
</feature>
<feature type="transmembrane region" description="Helical" evidence="11">
    <location>
        <begin position="388"/>
        <end position="409"/>
    </location>
</feature>
<name>R9L8S6_9BACL</name>
<dbReference type="Pfam" id="PF00512">
    <property type="entry name" value="HisKA"/>
    <property type="match status" value="1"/>
</dbReference>
<proteinExistence type="predicted"/>
<keyword evidence="11" id="KW-0472">Membrane</keyword>
<dbReference type="PROSITE" id="PS50109">
    <property type="entry name" value="HIS_KIN"/>
    <property type="match status" value="1"/>
</dbReference>
<comment type="subcellular location">
    <subcellularLocation>
        <location evidence="2">Cell membrane</location>
        <topology evidence="2">Multi-pass membrane protein</topology>
    </subcellularLocation>
</comment>
<comment type="catalytic activity">
    <reaction evidence="1">
        <text>ATP + protein L-histidine = ADP + protein N-phospho-L-histidine.</text>
        <dbReference type="EC" id="2.7.13.3"/>
    </reaction>
</comment>
<dbReference type="PRINTS" id="PR00344">
    <property type="entry name" value="BCTRLSENSOR"/>
</dbReference>
<dbReference type="Pfam" id="PF07695">
    <property type="entry name" value="7TMR-DISM_7TM"/>
    <property type="match status" value="1"/>
</dbReference>
<dbReference type="InterPro" id="IPR011006">
    <property type="entry name" value="CheY-like_superfamily"/>
</dbReference>
<dbReference type="HOGENOM" id="CLU_011115_1_0_9"/>
<evidence type="ECO:0000256" key="3">
    <source>
        <dbReference type="ARBA" id="ARBA00012438"/>
    </source>
</evidence>
<dbReference type="SUPFAM" id="SSF47384">
    <property type="entry name" value="Homodimeric domain of signal transducing histidine kinase"/>
    <property type="match status" value="1"/>
</dbReference>
<feature type="transmembrane region" description="Helical" evidence="11">
    <location>
        <begin position="202"/>
        <end position="221"/>
    </location>
</feature>
<dbReference type="Pfam" id="PF02518">
    <property type="entry name" value="HATPase_c"/>
    <property type="match status" value="2"/>
</dbReference>
<evidence type="ECO:0000256" key="6">
    <source>
        <dbReference type="ARBA" id="ARBA00022741"/>
    </source>
</evidence>
<evidence type="ECO:0000313" key="14">
    <source>
        <dbReference type="EMBL" id="EOS54973.1"/>
    </source>
</evidence>
<dbReference type="InterPro" id="IPR036890">
    <property type="entry name" value="HATPase_C_sf"/>
</dbReference>
<evidence type="ECO:0000256" key="7">
    <source>
        <dbReference type="ARBA" id="ARBA00022777"/>
    </source>
</evidence>
<dbReference type="AlphaFoldDB" id="R9L8S6"/>
<keyword evidence="5" id="KW-0808">Transferase</keyword>
<dbReference type="InterPro" id="IPR001789">
    <property type="entry name" value="Sig_transdc_resp-reg_receiver"/>
</dbReference>
<evidence type="ECO:0000259" key="12">
    <source>
        <dbReference type="PROSITE" id="PS50109"/>
    </source>
</evidence>
<feature type="transmembrane region" description="Helical" evidence="11">
    <location>
        <begin position="297"/>
        <end position="318"/>
    </location>
</feature>
<dbReference type="PATRIC" id="fig|1235795.3.peg.2911"/>
<dbReference type="GO" id="GO:0005524">
    <property type="term" value="F:ATP binding"/>
    <property type="evidence" value="ECO:0007669"/>
    <property type="project" value="UniProtKB-KW"/>
</dbReference>
<keyword evidence="8" id="KW-0067">ATP-binding</keyword>
<keyword evidence="7" id="KW-0418">Kinase</keyword>
<dbReference type="SUPFAM" id="SSF55874">
    <property type="entry name" value="ATPase domain of HSP90 chaperone/DNA topoisomerase II/histidine kinase"/>
    <property type="match status" value="2"/>
</dbReference>
<dbReference type="InterPro" id="IPR003661">
    <property type="entry name" value="HisK_dim/P_dom"/>
</dbReference>
<accession>R9L8S6</accession>
<dbReference type="PANTHER" id="PTHR43547:SF2">
    <property type="entry name" value="HYBRID SIGNAL TRANSDUCTION HISTIDINE KINASE C"/>
    <property type="match status" value="1"/>
</dbReference>
<keyword evidence="11" id="KW-1133">Transmembrane helix</keyword>
<dbReference type="GO" id="GO:0000155">
    <property type="term" value="F:phosphorelay sensor kinase activity"/>
    <property type="evidence" value="ECO:0007669"/>
    <property type="project" value="InterPro"/>
</dbReference>
<dbReference type="SMART" id="SM00448">
    <property type="entry name" value="REC"/>
    <property type="match status" value="1"/>
</dbReference>
<feature type="modified residue" description="4-aspartylphosphate" evidence="10">
    <location>
        <position position="744"/>
    </location>
</feature>
<evidence type="ECO:0000256" key="9">
    <source>
        <dbReference type="ARBA" id="ARBA00023012"/>
    </source>
</evidence>
<feature type="transmembrane region" description="Helical" evidence="11">
    <location>
        <begin position="270"/>
        <end position="290"/>
    </location>
</feature>
<dbReference type="PROSITE" id="PS50110">
    <property type="entry name" value="RESPONSE_REGULATORY"/>
    <property type="match status" value="1"/>
</dbReference>
<dbReference type="Pfam" id="PF00072">
    <property type="entry name" value="Response_reg"/>
    <property type="match status" value="1"/>
</dbReference>
<sequence>MLIKKRNFFMIILGIGIIAFLALYYIGQANISRNHHNPRVVEGVMDLTEWDFAKNGTVKLQGSWEFYWNQLLPYRQQESLTGYLNVPGQWNKQNFPAEGSATYRVIVKVKPSSMMYGMRISNVQMASAVYVDGLKMGHSGHPAMTRETYTPENKPYTFYFPIHGESVEILLQVTNFDFINGGVTNHIQFGTMKAISNLDRTATGLDIVVVVALGMVGLYHLGVFSKRRQDQSLLFFGVYCLVAGFSFMCLSERLFTQLFYWLPFELSHRLQLVGIYGSMIVITLFIRTICHSLFPAWFFRTVFVTFGSFILFGFLFPFSTYSQFTFIFSTLQVLVYLVVVWILSTSKEERYGNFSRQSILILILAFYMLLICLIDNSLYVLGLLPNNYLGIISMMLFTILISLMLSFRFSDAYRTIELMSVRLIESDRLKDEFLVRTSHEFQTPLNGILNISQSMLEKIPDHAMDKHNMNLTVIQGMARRLSTLVGDILDLERIKRDDLPLFLSAIDLKVTVSIVLEVFEHVAPSKQIEMINRIPDDLPLVHADENRLNQVLTNVIGNAVKFTERGTVEIWAEQQNEFIKVVVADTGIGMAASDWQRIFEPFTQANGDRGEAYGGIGLGLSISSRLIQMMNGRIYIEDSTPGQGTRLAFTLPVSPESKELTARGRVNRKRETLPQTYRDYDSAELQNSEPGVFTLLAVDDEPTNLQVLQNLFSAQECRLLTATDGRQALQRLKENPHIDMVLLDVMMPQLSGYETCREIRRDYSLFDLPVVMLTVRNTPQDIAAGFAAGANDFIVKPFNMLEVRARVKTLLKLKKSVRDAMDAEMAFLQSQIKPHFLFNALNAILSICYTDSLRAAQLINHLSHYLRRSFDFSSHDQFVSIRDEVKLVESYVEIEKARFDERLEVEYDIDDTLMECRILPLTIQPLVENAIRHGIMKRKQGGKLQLIIREAAVASPQAFEASEKMLIVTIRDNGVGMSQGKITEVLDLHRTRAKRGVGLVNIHQRLMLLYREGLHIESNEGEGTIVQFRFKCSKQT</sequence>
<dbReference type="Gene3D" id="3.40.50.2300">
    <property type="match status" value="1"/>
</dbReference>
<dbReference type="SUPFAM" id="SSF52172">
    <property type="entry name" value="CheY-like"/>
    <property type="match status" value="1"/>
</dbReference>
<organism evidence="14 15">
    <name type="scientific">Paenibacillus barengoltzii G22</name>
    <dbReference type="NCBI Taxonomy" id="1235795"/>
    <lineage>
        <taxon>Bacteria</taxon>
        <taxon>Bacillati</taxon>
        <taxon>Bacillota</taxon>
        <taxon>Bacilli</taxon>
        <taxon>Bacillales</taxon>
        <taxon>Paenibacillaceae</taxon>
        <taxon>Paenibacillus</taxon>
    </lineage>
</organism>
<evidence type="ECO:0000256" key="4">
    <source>
        <dbReference type="ARBA" id="ARBA00022553"/>
    </source>
</evidence>
<dbReference type="EC" id="2.7.13.3" evidence="3"/>
<dbReference type="InterPro" id="IPR004358">
    <property type="entry name" value="Sig_transdc_His_kin-like_C"/>
</dbReference>
<feature type="transmembrane region" description="Helical" evidence="11">
    <location>
        <begin position="7"/>
        <end position="27"/>
    </location>
</feature>
<evidence type="ECO:0000256" key="1">
    <source>
        <dbReference type="ARBA" id="ARBA00000085"/>
    </source>
</evidence>
<keyword evidence="4 10" id="KW-0597">Phosphoprotein</keyword>
<dbReference type="Proteomes" id="UP000019598">
    <property type="component" value="Unassembled WGS sequence"/>
</dbReference>
<evidence type="ECO:0000256" key="2">
    <source>
        <dbReference type="ARBA" id="ARBA00004651"/>
    </source>
</evidence>
<feature type="transmembrane region" description="Helical" evidence="11">
    <location>
        <begin position="233"/>
        <end position="250"/>
    </location>
</feature>
<evidence type="ECO:0000256" key="8">
    <source>
        <dbReference type="ARBA" id="ARBA00022840"/>
    </source>
</evidence>
<dbReference type="InterPro" id="IPR010559">
    <property type="entry name" value="Sig_transdc_His_kin_internal"/>
</dbReference>
<evidence type="ECO:0000256" key="5">
    <source>
        <dbReference type="ARBA" id="ARBA00022679"/>
    </source>
</evidence>
<keyword evidence="11" id="KW-0812">Transmembrane</keyword>
<dbReference type="FunFam" id="3.30.565.10:FF:000006">
    <property type="entry name" value="Sensor histidine kinase WalK"/>
    <property type="match status" value="1"/>
</dbReference>
<dbReference type="CDD" id="cd00082">
    <property type="entry name" value="HisKA"/>
    <property type="match status" value="1"/>
</dbReference>
<keyword evidence="9" id="KW-0902">Two-component regulatory system</keyword>
<dbReference type="InterPro" id="IPR011623">
    <property type="entry name" value="7TMR_DISM_rcpt_extracell_dom1"/>
</dbReference>
<gene>
    <name evidence="14" type="ORF">C812_02940</name>
</gene>
<dbReference type="CDD" id="cd16922">
    <property type="entry name" value="HATPase_EvgS-ArcB-TorS-like"/>
    <property type="match status" value="1"/>
</dbReference>
<keyword evidence="6" id="KW-0547">Nucleotide-binding</keyword>
<evidence type="ECO:0000256" key="10">
    <source>
        <dbReference type="PROSITE-ProRule" id="PRU00169"/>
    </source>
</evidence>
<comment type="caution">
    <text evidence="14">The sequence shown here is derived from an EMBL/GenBank/DDBJ whole genome shotgun (WGS) entry which is preliminary data.</text>
</comment>
<evidence type="ECO:0000259" key="13">
    <source>
        <dbReference type="PROSITE" id="PS50110"/>
    </source>
</evidence>
<dbReference type="EMBL" id="ASSZ01000026">
    <property type="protein sequence ID" value="EOS54973.1"/>
    <property type="molecule type" value="Genomic_DNA"/>
</dbReference>
<evidence type="ECO:0000256" key="11">
    <source>
        <dbReference type="SAM" id="Phobius"/>
    </source>
</evidence>
<reference evidence="14 15" key="1">
    <citation type="submission" date="2013-04" db="EMBL/GenBank/DDBJ databases">
        <title>The Genome Sequence of Paenibacillus barengoltzii G22.</title>
        <authorList>
            <consortium name="The Broad Institute Genomics Platform"/>
            <consortium name="The Broad Institute Genome Sequencing Center for Infectious Disease"/>
            <person name="Earl A."/>
            <person name="Xavier R."/>
            <person name="Elson C."/>
            <person name="Duck W."/>
            <person name="Walker B."/>
            <person name="Young S."/>
            <person name="Zeng Q."/>
            <person name="Gargeya S."/>
            <person name="Fitzgerald M."/>
            <person name="Haas B."/>
            <person name="Abouelleil A."/>
            <person name="Allen A.W."/>
            <person name="Alvarado L."/>
            <person name="Arachchi H.M."/>
            <person name="Berlin A.M."/>
            <person name="Chapman S.B."/>
            <person name="Gainer-Dewar J."/>
            <person name="Goldberg J."/>
            <person name="Griggs A."/>
            <person name="Gujja S."/>
            <person name="Hansen M."/>
            <person name="Howarth C."/>
            <person name="Imamovic A."/>
            <person name="Ireland A."/>
            <person name="Larimer J."/>
            <person name="McCowan C."/>
            <person name="Murphy C."/>
            <person name="Pearson M."/>
            <person name="Poon T.W."/>
            <person name="Priest M."/>
            <person name="Roberts A."/>
            <person name="Saif S."/>
            <person name="Shea T."/>
            <person name="Sisk P."/>
            <person name="Sykes S."/>
            <person name="Wortman J."/>
            <person name="Nusbaum C."/>
            <person name="Birren B."/>
        </authorList>
    </citation>
    <scope>NUCLEOTIDE SEQUENCE [LARGE SCALE GENOMIC DNA]</scope>
    <source>
        <strain evidence="14 15">G22</strain>
    </source>
</reference>
<dbReference type="InterPro" id="IPR008979">
    <property type="entry name" value="Galactose-bd-like_sf"/>
</dbReference>
<feature type="transmembrane region" description="Helical" evidence="11">
    <location>
        <begin position="359"/>
        <end position="382"/>
    </location>
</feature>
<dbReference type="PANTHER" id="PTHR43547">
    <property type="entry name" value="TWO-COMPONENT HISTIDINE KINASE"/>
    <property type="match status" value="1"/>
</dbReference>